<reference evidence="2 3" key="1">
    <citation type="submission" date="2019-05" db="EMBL/GenBank/DDBJ databases">
        <title>Another draft genome of Portunus trituberculatus and its Hox gene families provides insights of decapod evolution.</title>
        <authorList>
            <person name="Jeong J.-H."/>
            <person name="Song I."/>
            <person name="Kim S."/>
            <person name="Choi T."/>
            <person name="Kim D."/>
            <person name="Ryu S."/>
            <person name="Kim W."/>
        </authorList>
    </citation>
    <scope>NUCLEOTIDE SEQUENCE [LARGE SCALE GENOMIC DNA]</scope>
    <source>
        <tissue evidence="2">Muscle</tissue>
    </source>
</reference>
<accession>A0A5B7GRV2</accession>
<gene>
    <name evidence="2" type="ORF">E2C01_056820</name>
</gene>
<organism evidence="2 3">
    <name type="scientific">Portunus trituberculatus</name>
    <name type="common">Swimming crab</name>
    <name type="synonym">Neptunus trituberculatus</name>
    <dbReference type="NCBI Taxonomy" id="210409"/>
    <lineage>
        <taxon>Eukaryota</taxon>
        <taxon>Metazoa</taxon>
        <taxon>Ecdysozoa</taxon>
        <taxon>Arthropoda</taxon>
        <taxon>Crustacea</taxon>
        <taxon>Multicrustacea</taxon>
        <taxon>Malacostraca</taxon>
        <taxon>Eumalacostraca</taxon>
        <taxon>Eucarida</taxon>
        <taxon>Decapoda</taxon>
        <taxon>Pleocyemata</taxon>
        <taxon>Brachyura</taxon>
        <taxon>Eubrachyura</taxon>
        <taxon>Portunoidea</taxon>
        <taxon>Portunidae</taxon>
        <taxon>Portuninae</taxon>
        <taxon>Portunus</taxon>
    </lineage>
</organism>
<dbReference type="AlphaFoldDB" id="A0A5B7GRV2"/>
<dbReference type="EMBL" id="VSRR010019996">
    <property type="protein sequence ID" value="MPC62730.1"/>
    <property type="molecule type" value="Genomic_DNA"/>
</dbReference>
<evidence type="ECO:0000313" key="2">
    <source>
        <dbReference type="EMBL" id="MPC62730.1"/>
    </source>
</evidence>
<name>A0A5B7GRV2_PORTR</name>
<evidence type="ECO:0000256" key="1">
    <source>
        <dbReference type="SAM" id="MobiDB-lite"/>
    </source>
</evidence>
<comment type="caution">
    <text evidence="2">The sequence shown here is derived from an EMBL/GenBank/DDBJ whole genome shotgun (WGS) entry which is preliminary data.</text>
</comment>
<evidence type="ECO:0000313" key="3">
    <source>
        <dbReference type="Proteomes" id="UP000324222"/>
    </source>
</evidence>
<feature type="compositionally biased region" description="Polar residues" evidence="1">
    <location>
        <begin position="77"/>
        <end position="132"/>
    </location>
</feature>
<protein>
    <submittedName>
        <fullName evidence="2">Putative hemoglobin and hemoglobin-haptoglobin-binding protein 3</fullName>
    </submittedName>
</protein>
<dbReference type="Proteomes" id="UP000324222">
    <property type="component" value="Unassembled WGS sequence"/>
</dbReference>
<proteinExistence type="predicted"/>
<feature type="compositionally biased region" description="Basic and acidic residues" evidence="1">
    <location>
        <begin position="63"/>
        <end position="73"/>
    </location>
</feature>
<feature type="region of interest" description="Disordered" evidence="1">
    <location>
        <begin position="61"/>
        <end position="133"/>
    </location>
</feature>
<keyword evidence="3" id="KW-1185">Reference proteome</keyword>
<sequence>MEVLVQPRRLATPHSCSYGHIMRPFILCRCRLYTCLNKHVKPPVPYPLPLPIPVPPLPAPPRLKMESGLKGRELASQPASQLASQPANQPASQPASQIASELVSQSTNQPASQPAIQPASQPAIQPASQPTPRVTGEAIHKWCMWWPEQDEAIVPADQDKETVTQRCRQC</sequence>